<dbReference type="HAMAP" id="MF_01464_B">
    <property type="entry name" value="SecF_B"/>
    <property type="match status" value="1"/>
</dbReference>
<comment type="subcellular location">
    <subcellularLocation>
        <location evidence="1 10">Cell membrane</location>
        <topology evidence="1 10">Multi-pass membrane protein</topology>
    </subcellularLocation>
</comment>
<dbReference type="InterPro" id="IPR048634">
    <property type="entry name" value="SecD_SecF_C"/>
</dbReference>
<evidence type="ECO:0000256" key="3">
    <source>
        <dbReference type="ARBA" id="ARBA00022475"/>
    </source>
</evidence>
<dbReference type="Pfam" id="PF02355">
    <property type="entry name" value="SecD_SecF_C"/>
    <property type="match status" value="1"/>
</dbReference>
<accession>A0A2M7IZ98</accession>
<keyword evidence="8 10" id="KW-0811">Translocation</keyword>
<evidence type="ECO:0000256" key="8">
    <source>
        <dbReference type="ARBA" id="ARBA00023010"/>
    </source>
</evidence>
<dbReference type="EMBL" id="PFHV01000003">
    <property type="protein sequence ID" value="PIX03469.1"/>
    <property type="molecule type" value="Genomic_DNA"/>
</dbReference>
<dbReference type="Pfam" id="PF07549">
    <property type="entry name" value="Sec_GG"/>
    <property type="match status" value="1"/>
</dbReference>
<dbReference type="GO" id="GO:0015450">
    <property type="term" value="F:protein-transporting ATPase activity"/>
    <property type="evidence" value="ECO:0007669"/>
    <property type="project" value="InterPro"/>
</dbReference>
<dbReference type="PROSITE" id="PS50156">
    <property type="entry name" value="SSD"/>
    <property type="match status" value="1"/>
</dbReference>
<gene>
    <name evidence="10 12" type="primary">secF</name>
    <name evidence="12" type="ORF">COZ78_00115</name>
</gene>
<evidence type="ECO:0000256" key="6">
    <source>
        <dbReference type="ARBA" id="ARBA00022927"/>
    </source>
</evidence>
<dbReference type="GO" id="GO:0043952">
    <property type="term" value="P:protein transport by the Sec complex"/>
    <property type="evidence" value="ECO:0007669"/>
    <property type="project" value="UniProtKB-UniRule"/>
</dbReference>
<evidence type="ECO:0000256" key="2">
    <source>
        <dbReference type="ARBA" id="ARBA00022448"/>
    </source>
</evidence>
<dbReference type="NCBIfam" id="TIGR00966">
    <property type="entry name" value="transloc_SecF"/>
    <property type="match status" value="1"/>
</dbReference>
<feature type="transmembrane region" description="Helical" evidence="10">
    <location>
        <begin position="205"/>
        <end position="228"/>
    </location>
</feature>
<evidence type="ECO:0000256" key="7">
    <source>
        <dbReference type="ARBA" id="ARBA00022989"/>
    </source>
</evidence>
<dbReference type="GO" id="GO:0005886">
    <property type="term" value="C:plasma membrane"/>
    <property type="evidence" value="ECO:0007669"/>
    <property type="project" value="UniProtKB-SubCell"/>
</dbReference>
<proteinExistence type="inferred from homology"/>
<dbReference type="AlphaFoldDB" id="A0A2M7IZ98"/>
<comment type="caution">
    <text evidence="12">The sequence shown here is derived from an EMBL/GenBank/DDBJ whole genome shotgun (WGS) entry which is preliminary data.</text>
</comment>
<keyword evidence="7 10" id="KW-1133">Transmembrane helix</keyword>
<feature type="transmembrane region" description="Helical" evidence="10">
    <location>
        <begin position="259"/>
        <end position="276"/>
    </location>
</feature>
<feature type="transmembrane region" description="Helical" evidence="10">
    <location>
        <begin position="282"/>
        <end position="310"/>
    </location>
</feature>
<keyword evidence="6 10" id="KW-0653">Protein transport</keyword>
<evidence type="ECO:0000256" key="1">
    <source>
        <dbReference type="ARBA" id="ARBA00004651"/>
    </source>
</evidence>
<comment type="subunit">
    <text evidence="10">Forms a complex with SecD. Part of the essential Sec protein translocation apparatus which comprises SecA, SecYEG and auxiliary proteins SecDF. Other proteins may also be involved.</text>
</comment>
<evidence type="ECO:0000256" key="10">
    <source>
        <dbReference type="HAMAP-Rule" id="MF_01464"/>
    </source>
</evidence>
<evidence type="ECO:0000313" key="13">
    <source>
        <dbReference type="Proteomes" id="UP000230505"/>
    </source>
</evidence>
<dbReference type="Gene3D" id="1.20.1640.10">
    <property type="entry name" value="Multidrug efflux transporter AcrB transmembrane domain"/>
    <property type="match status" value="1"/>
</dbReference>
<dbReference type="InterPro" id="IPR022646">
    <property type="entry name" value="SecD/SecF_CS"/>
</dbReference>
<evidence type="ECO:0000256" key="9">
    <source>
        <dbReference type="ARBA" id="ARBA00023136"/>
    </source>
</evidence>
<feature type="transmembrane region" description="Helical" evidence="10">
    <location>
        <begin position="144"/>
        <end position="161"/>
    </location>
</feature>
<dbReference type="Proteomes" id="UP000230505">
    <property type="component" value="Unassembled WGS sequence"/>
</dbReference>
<evidence type="ECO:0000256" key="4">
    <source>
        <dbReference type="ARBA" id="ARBA00022519"/>
    </source>
</evidence>
<dbReference type="SUPFAM" id="SSF82866">
    <property type="entry name" value="Multidrug efflux transporter AcrB transmembrane domain"/>
    <property type="match status" value="1"/>
</dbReference>
<organism evidence="12 13">
    <name type="scientific">bacterium (Candidatus Gribaldobacteria) CG_4_8_14_3_um_filter_42_11</name>
    <dbReference type="NCBI Taxonomy" id="2014267"/>
    <lineage>
        <taxon>Bacteria</taxon>
        <taxon>Candidatus Gribaldobacteria</taxon>
    </lineage>
</organism>
<protein>
    <recommendedName>
        <fullName evidence="10">Protein-export membrane protein SecF</fullName>
    </recommendedName>
</protein>
<evidence type="ECO:0000313" key="12">
    <source>
        <dbReference type="EMBL" id="PIX03469.1"/>
    </source>
</evidence>
<keyword evidence="5 10" id="KW-0812">Transmembrane</keyword>
<dbReference type="InterPro" id="IPR005665">
    <property type="entry name" value="SecF_bac"/>
</dbReference>
<name>A0A2M7IZ98_9BACT</name>
<dbReference type="InterPro" id="IPR022813">
    <property type="entry name" value="SecD/SecF_arch_bac"/>
</dbReference>
<feature type="transmembrane region" description="Helical" evidence="10">
    <location>
        <begin position="173"/>
        <end position="199"/>
    </location>
</feature>
<feature type="domain" description="SSD" evidence="11">
    <location>
        <begin position="144"/>
        <end position="308"/>
    </location>
</feature>
<dbReference type="GO" id="GO:0006605">
    <property type="term" value="P:protein targeting"/>
    <property type="evidence" value="ECO:0007669"/>
    <property type="project" value="UniProtKB-UniRule"/>
</dbReference>
<dbReference type="PANTHER" id="PTHR30081">
    <property type="entry name" value="PROTEIN-EXPORT MEMBRANE PROTEIN SEC"/>
    <property type="match status" value="1"/>
</dbReference>
<dbReference type="GO" id="GO:0065002">
    <property type="term" value="P:intracellular protein transmembrane transport"/>
    <property type="evidence" value="ECO:0007669"/>
    <property type="project" value="UniProtKB-UniRule"/>
</dbReference>
<reference evidence="13" key="1">
    <citation type="submission" date="2017-09" db="EMBL/GenBank/DDBJ databases">
        <title>Depth-based differentiation of microbial function through sediment-hosted aquifers and enrichment of novel symbionts in the deep terrestrial subsurface.</title>
        <authorList>
            <person name="Probst A.J."/>
            <person name="Ladd B."/>
            <person name="Jarett J.K."/>
            <person name="Geller-Mcgrath D.E."/>
            <person name="Sieber C.M.K."/>
            <person name="Emerson J.B."/>
            <person name="Anantharaman K."/>
            <person name="Thomas B.C."/>
            <person name="Malmstrom R."/>
            <person name="Stieglmeier M."/>
            <person name="Klingl A."/>
            <person name="Woyke T."/>
            <person name="Ryan C.M."/>
            <person name="Banfield J.F."/>
        </authorList>
    </citation>
    <scope>NUCLEOTIDE SEQUENCE [LARGE SCALE GENOMIC DNA]</scope>
</reference>
<dbReference type="PRINTS" id="PR01755">
    <property type="entry name" value="SECFTRNLCASE"/>
</dbReference>
<sequence length="323" mass="35209">MPLRAPGGKNLSAFGFNHMLSFTKHRKIFYTASIILTVASLVSMAIFGLKFGIEFTGGSVLEVGYKQQAPALEDIQKVVIAAGLEGTSVQVAGDQRVIIKTKPIDESKKNEVMQGLLSLGQIVAGSESFQVIGPVIGQELKNKTKVVVFLSLLSILIYIAISFRKISRPVKSYIYGFTGIVALCHDIIIPLGVFAWLGHYLGVEITIPIITALLTVFGYSINDSVVVFDRIRENLFKGQAENFSQIVDQSLNQTLGRSVNTSFTVLLVLAAILFFGGATLRYFALALFLGVGFGTYSSIFIASLLVVTIFETRQNRGLLKNKK</sequence>
<keyword evidence="9 10" id="KW-0472">Membrane</keyword>
<dbReference type="InterPro" id="IPR022645">
    <property type="entry name" value="SecD/SecF_bac"/>
</dbReference>
<comment type="similarity">
    <text evidence="10">Belongs to the SecD/SecF family. SecF subfamily.</text>
</comment>
<feature type="transmembrane region" description="Helical" evidence="10">
    <location>
        <begin position="28"/>
        <end position="49"/>
    </location>
</feature>
<keyword evidence="2 10" id="KW-0813">Transport</keyword>
<evidence type="ECO:0000256" key="5">
    <source>
        <dbReference type="ARBA" id="ARBA00022692"/>
    </source>
</evidence>
<dbReference type="InterPro" id="IPR000731">
    <property type="entry name" value="SSD"/>
</dbReference>
<keyword evidence="4" id="KW-0997">Cell inner membrane</keyword>
<dbReference type="PANTHER" id="PTHR30081:SF8">
    <property type="entry name" value="PROTEIN TRANSLOCASE SUBUNIT SECF"/>
    <property type="match status" value="1"/>
</dbReference>
<keyword evidence="3 10" id="KW-1003">Cell membrane</keyword>
<comment type="function">
    <text evidence="10">Part of the Sec protein translocase complex. Interacts with the SecYEG preprotein conducting channel. SecDF uses the proton motive force (PMF) to complete protein translocation after the ATP-dependent function of SecA.</text>
</comment>
<evidence type="ECO:0000259" key="11">
    <source>
        <dbReference type="PROSITE" id="PS50156"/>
    </source>
</evidence>